<evidence type="ECO:0000313" key="1">
    <source>
        <dbReference type="EMBL" id="TCK67094.1"/>
    </source>
</evidence>
<organism evidence="1 2">
    <name type="scientific">Lonepinella koalarum</name>
    <dbReference type="NCBI Taxonomy" id="53417"/>
    <lineage>
        <taxon>Bacteria</taxon>
        <taxon>Pseudomonadati</taxon>
        <taxon>Pseudomonadota</taxon>
        <taxon>Gammaproteobacteria</taxon>
        <taxon>Pasteurellales</taxon>
        <taxon>Pasteurellaceae</taxon>
        <taxon>Lonepinella</taxon>
    </lineage>
</organism>
<dbReference type="RefSeq" id="WP_132302580.1">
    <property type="nucleotide sequence ID" value="NZ_CP170642.1"/>
</dbReference>
<proteinExistence type="predicted"/>
<dbReference type="EMBL" id="SMGJ01000007">
    <property type="protein sequence ID" value="TCK67094.1"/>
    <property type="molecule type" value="Genomic_DNA"/>
</dbReference>
<accession>A0A4R1KQ09</accession>
<dbReference type="AlphaFoldDB" id="A0A4R1KQ09"/>
<evidence type="ECO:0000313" key="2">
    <source>
        <dbReference type="Proteomes" id="UP000295496"/>
    </source>
</evidence>
<comment type="caution">
    <text evidence="1">The sequence shown here is derived from an EMBL/GenBank/DDBJ whole genome shotgun (WGS) entry which is preliminary data.</text>
</comment>
<name>A0A4R1KQ09_9PAST</name>
<keyword evidence="2" id="KW-1185">Reference proteome</keyword>
<reference evidence="1 2" key="1">
    <citation type="submission" date="2019-03" db="EMBL/GenBank/DDBJ databases">
        <title>Genomic Encyclopedia of Type Strains, Phase IV (KMG-IV): sequencing the most valuable type-strain genomes for metagenomic binning, comparative biology and taxonomic classification.</title>
        <authorList>
            <person name="Goeker M."/>
        </authorList>
    </citation>
    <scope>NUCLEOTIDE SEQUENCE [LARGE SCALE GENOMIC DNA]</scope>
    <source>
        <strain evidence="1 2">DSM 10053</strain>
    </source>
</reference>
<dbReference type="Proteomes" id="UP000295496">
    <property type="component" value="Unassembled WGS sequence"/>
</dbReference>
<sequence length="60" mass="6914">MLFQKEKGYDEFLAEQIKQAREDIQAGKVLTLAESKARTQALLERKARELEQTQQGTIYA</sequence>
<gene>
    <name evidence="1" type="ORF">EV692_2000</name>
</gene>
<protein>
    <submittedName>
        <fullName evidence="1">Uncharacterized protein</fullName>
    </submittedName>
</protein>